<dbReference type="SMART" id="SM00345">
    <property type="entry name" value="HTH_GNTR"/>
    <property type="match status" value="1"/>
</dbReference>
<keyword evidence="2" id="KW-0238">DNA-binding</keyword>
<dbReference type="Pfam" id="PF07729">
    <property type="entry name" value="FCD"/>
    <property type="match status" value="1"/>
</dbReference>
<protein>
    <submittedName>
        <fullName evidence="5">GntR family transcriptional regulator</fullName>
    </submittedName>
</protein>
<accession>A0ABS5YRW2</accession>
<dbReference type="SUPFAM" id="SSF46785">
    <property type="entry name" value="Winged helix' DNA-binding domain"/>
    <property type="match status" value="1"/>
</dbReference>
<dbReference type="PROSITE" id="PS50949">
    <property type="entry name" value="HTH_GNTR"/>
    <property type="match status" value="1"/>
</dbReference>
<dbReference type="InterPro" id="IPR000524">
    <property type="entry name" value="Tscrpt_reg_HTH_GntR"/>
</dbReference>
<dbReference type="InterPro" id="IPR008920">
    <property type="entry name" value="TF_FadR/GntR_C"/>
</dbReference>
<evidence type="ECO:0000313" key="6">
    <source>
        <dbReference type="Proteomes" id="UP001519654"/>
    </source>
</evidence>
<evidence type="ECO:0000256" key="2">
    <source>
        <dbReference type="ARBA" id="ARBA00023125"/>
    </source>
</evidence>
<keyword evidence="6" id="KW-1185">Reference proteome</keyword>
<feature type="domain" description="HTH gntR-type" evidence="4">
    <location>
        <begin position="10"/>
        <end position="77"/>
    </location>
</feature>
<dbReference type="PANTHER" id="PTHR43537">
    <property type="entry name" value="TRANSCRIPTIONAL REGULATOR, GNTR FAMILY"/>
    <property type="match status" value="1"/>
</dbReference>
<dbReference type="RefSeq" id="WP_215789373.1">
    <property type="nucleotide sequence ID" value="NZ_JAHKKG010000006.1"/>
</dbReference>
<dbReference type="SUPFAM" id="SSF48008">
    <property type="entry name" value="GntR ligand-binding domain-like"/>
    <property type="match status" value="1"/>
</dbReference>
<dbReference type="Gene3D" id="1.20.120.530">
    <property type="entry name" value="GntR ligand-binding domain-like"/>
    <property type="match status" value="1"/>
</dbReference>
<dbReference type="EMBL" id="JAHKKG010000006">
    <property type="protein sequence ID" value="MBU2666187.1"/>
    <property type="molecule type" value="Genomic_DNA"/>
</dbReference>
<dbReference type="Proteomes" id="UP001519654">
    <property type="component" value="Unassembled WGS sequence"/>
</dbReference>
<organism evidence="5 6">
    <name type="scientific">Paractinoplanes bogorensis</name>
    <dbReference type="NCBI Taxonomy" id="1610840"/>
    <lineage>
        <taxon>Bacteria</taxon>
        <taxon>Bacillati</taxon>
        <taxon>Actinomycetota</taxon>
        <taxon>Actinomycetes</taxon>
        <taxon>Micromonosporales</taxon>
        <taxon>Micromonosporaceae</taxon>
        <taxon>Paractinoplanes</taxon>
    </lineage>
</organism>
<dbReference type="CDD" id="cd07377">
    <property type="entry name" value="WHTH_GntR"/>
    <property type="match status" value="1"/>
</dbReference>
<evidence type="ECO:0000313" key="5">
    <source>
        <dbReference type="EMBL" id="MBU2666187.1"/>
    </source>
</evidence>
<dbReference type="InterPro" id="IPR011711">
    <property type="entry name" value="GntR_C"/>
</dbReference>
<evidence type="ECO:0000256" key="1">
    <source>
        <dbReference type="ARBA" id="ARBA00023015"/>
    </source>
</evidence>
<dbReference type="Gene3D" id="1.10.10.10">
    <property type="entry name" value="Winged helix-like DNA-binding domain superfamily/Winged helix DNA-binding domain"/>
    <property type="match status" value="1"/>
</dbReference>
<sequence>MLPTGHPLGPTESDRAYRQLRDLILRGQLAAGTSLVEADLMERLAVGRTPLREAIRGLAGDGLVEVIGRRGTYVTHVDVRNCAPLLDLRLAVERAVAASVSANARPAHIRELGEFLDDPSSLDDLDFDAGFHDRILLMCANPYITPIYWRLVAESMRLLAAVQAPLEPVRELLPEFRRAHQALVDRDAAALEDALITHVMTFQSRFNAALTGLPAAIRSAAMSTP</sequence>
<evidence type="ECO:0000256" key="3">
    <source>
        <dbReference type="ARBA" id="ARBA00023163"/>
    </source>
</evidence>
<dbReference type="SMART" id="SM00895">
    <property type="entry name" value="FCD"/>
    <property type="match status" value="1"/>
</dbReference>
<reference evidence="5 6" key="1">
    <citation type="submission" date="2021-06" db="EMBL/GenBank/DDBJ databases">
        <title>Actinoplanes lichenicola sp. nov., and Actinoplanes ovalisporus sp. nov., isolated from lichen in Thailand.</title>
        <authorList>
            <person name="Saeng-In P."/>
            <person name="Kanchanasin P."/>
            <person name="Yuki M."/>
            <person name="Kudo T."/>
            <person name="Ohkuma M."/>
            <person name="Phongsopitanun W."/>
            <person name="Tanasupawat S."/>
        </authorList>
    </citation>
    <scope>NUCLEOTIDE SEQUENCE [LARGE SCALE GENOMIC DNA]</scope>
    <source>
        <strain evidence="5 6">NBRC 110975</strain>
    </source>
</reference>
<dbReference type="InterPro" id="IPR036390">
    <property type="entry name" value="WH_DNA-bd_sf"/>
</dbReference>
<dbReference type="InterPro" id="IPR036388">
    <property type="entry name" value="WH-like_DNA-bd_sf"/>
</dbReference>
<name>A0ABS5YRW2_9ACTN</name>
<comment type="caution">
    <text evidence="5">The sequence shown here is derived from an EMBL/GenBank/DDBJ whole genome shotgun (WGS) entry which is preliminary data.</text>
</comment>
<proteinExistence type="predicted"/>
<dbReference type="PANTHER" id="PTHR43537:SF44">
    <property type="entry name" value="GNTR FAMILY REGULATORY PROTEIN"/>
    <property type="match status" value="1"/>
</dbReference>
<evidence type="ECO:0000259" key="4">
    <source>
        <dbReference type="PROSITE" id="PS50949"/>
    </source>
</evidence>
<keyword evidence="1" id="KW-0805">Transcription regulation</keyword>
<gene>
    <name evidence="5" type="ORF">KOI35_22050</name>
</gene>
<keyword evidence="3" id="KW-0804">Transcription</keyword>
<dbReference type="Pfam" id="PF00392">
    <property type="entry name" value="GntR"/>
    <property type="match status" value="1"/>
</dbReference>